<evidence type="ECO:0000313" key="3">
    <source>
        <dbReference type="EMBL" id="CAI4031856.1"/>
    </source>
</evidence>
<dbReference type="InterPro" id="IPR036188">
    <property type="entry name" value="FAD/NAD-bd_sf"/>
</dbReference>
<accession>A0AA86MZC9</accession>
<dbReference type="InterPro" id="IPR050631">
    <property type="entry name" value="PheA/TfdB_FAD_monoxygenase"/>
</dbReference>
<dbReference type="GO" id="GO:0071949">
    <property type="term" value="F:FAD binding"/>
    <property type="evidence" value="ECO:0007669"/>
    <property type="project" value="InterPro"/>
</dbReference>
<dbReference type="AlphaFoldDB" id="A0AA86MZC9"/>
<evidence type="ECO:0000256" key="1">
    <source>
        <dbReference type="ARBA" id="ARBA00023002"/>
    </source>
</evidence>
<protein>
    <submittedName>
        <fullName evidence="3">Monooxygenase</fullName>
    </submittedName>
</protein>
<dbReference type="PANTHER" id="PTHR43476">
    <property type="entry name" value="3-(3-HYDROXY-PHENYL)PROPIONATE/3-HYDROXYCINNAMIC ACID HYDROXYLASE"/>
    <property type="match status" value="1"/>
</dbReference>
<dbReference type="Pfam" id="PF01494">
    <property type="entry name" value="FAD_binding_3"/>
    <property type="match status" value="1"/>
</dbReference>
<dbReference type="InterPro" id="IPR002938">
    <property type="entry name" value="FAD-bd"/>
</dbReference>
<dbReference type="KEGG" id="nti:DNFV4_02277"/>
<organism evidence="3 4">
    <name type="scientific">Nitrospira tepida</name>
    <dbReference type="NCBI Taxonomy" id="2973512"/>
    <lineage>
        <taxon>Bacteria</taxon>
        <taxon>Pseudomonadati</taxon>
        <taxon>Nitrospirota</taxon>
        <taxon>Nitrospiria</taxon>
        <taxon>Nitrospirales</taxon>
        <taxon>Nitrospiraceae</taxon>
        <taxon>Nitrospira</taxon>
    </lineage>
</organism>
<reference evidence="3" key="1">
    <citation type="submission" date="2022-10" db="EMBL/GenBank/DDBJ databases">
        <authorList>
            <person name="Koch H."/>
        </authorList>
    </citation>
    <scope>NUCLEOTIDE SEQUENCE</scope>
    <source>
        <strain evidence="3">DNF</strain>
    </source>
</reference>
<dbReference type="GO" id="GO:0004497">
    <property type="term" value="F:monooxygenase activity"/>
    <property type="evidence" value="ECO:0007669"/>
    <property type="project" value="UniProtKB-KW"/>
</dbReference>
<dbReference type="RefSeq" id="WP_289268616.1">
    <property type="nucleotide sequence ID" value="NZ_OX365700.1"/>
</dbReference>
<dbReference type="PANTHER" id="PTHR43476:SF5">
    <property type="entry name" value="FAD-DEPENDENT MONOOXYGENASE"/>
    <property type="match status" value="1"/>
</dbReference>
<gene>
    <name evidence="3" type="ORF">DNFV4_02277</name>
</gene>
<sequence>MTVDERTDVVIVGAGGGGAVLGVALAQKGISSVVLEQASGPPRGLRGEILQPNGQQVLDRLGLLDRLPADAVRPVRLFHFCRTGGERLCTIDYGMLPPPYNRALVTLPNVAHHTILEALATQNPGGLRYGVKVSSLLKDGSRVAGVQAEWEGRSLTIGAKLVVGADGAYSKVREALGIPAKLHLYREAYLISILDSPEPIDEARYFVGKNQILGLFPAAGNKVYVFYMIPAGTYDRIKQQGLESLRQQWRSIDPTLAALTDQLKDWNQTAYMPTGRVRTPRWVADGAALIGDAAHAMNPHASQGRMQAMADAMALAQVAESCLKQDRFLAADLTPYEQARRPQVEMLQRLADEQVLFWNAGNPLLAILRDRVFRTLDRNARLRYRMLATTAGWRTTQPFGLIDRLRAAGLLPDPRAQEIPSEVGA</sequence>
<feature type="domain" description="FAD-binding" evidence="2">
    <location>
        <begin position="6"/>
        <end position="345"/>
    </location>
</feature>
<dbReference type="Proteomes" id="UP001179121">
    <property type="component" value="Chromosome"/>
</dbReference>
<evidence type="ECO:0000313" key="4">
    <source>
        <dbReference type="Proteomes" id="UP001179121"/>
    </source>
</evidence>
<dbReference type="Gene3D" id="3.50.50.60">
    <property type="entry name" value="FAD/NAD(P)-binding domain"/>
    <property type="match status" value="1"/>
</dbReference>
<name>A0AA86MZC9_9BACT</name>
<keyword evidence="1" id="KW-0560">Oxidoreductase</keyword>
<proteinExistence type="predicted"/>
<keyword evidence="4" id="KW-1185">Reference proteome</keyword>
<dbReference type="SUPFAM" id="SSF51905">
    <property type="entry name" value="FAD/NAD(P)-binding domain"/>
    <property type="match status" value="1"/>
</dbReference>
<dbReference type="EMBL" id="OX365700">
    <property type="protein sequence ID" value="CAI4031856.1"/>
    <property type="molecule type" value="Genomic_DNA"/>
</dbReference>
<evidence type="ECO:0000259" key="2">
    <source>
        <dbReference type="Pfam" id="PF01494"/>
    </source>
</evidence>
<dbReference type="PRINTS" id="PR00420">
    <property type="entry name" value="RNGMNOXGNASE"/>
</dbReference>
<keyword evidence="3" id="KW-0503">Monooxygenase</keyword>